<dbReference type="Pfam" id="PF23277">
    <property type="entry name" value="Ig_Dlec1_1"/>
    <property type="match status" value="1"/>
</dbReference>
<evidence type="ECO:0000259" key="2">
    <source>
        <dbReference type="Pfam" id="PF23277"/>
    </source>
</evidence>
<accession>A0A7J7K554</accession>
<dbReference type="GO" id="GO:0005929">
    <property type="term" value="C:cilium"/>
    <property type="evidence" value="ECO:0007669"/>
    <property type="project" value="TreeGrafter"/>
</dbReference>
<dbReference type="GO" id="GO:0005737">
    <property type="term" value="C:cytoplasm"/>
    <property type="evidence" value="ECO:0007669"/>
    <property type="project" value="TreeGrafter"/>
</dbReference>
<feature type="region of interest" description="Disordered" evidence="1">
    <location>
        <begin position="724"/>
        <end position="788"/>
    </location>
</feature>
<feature type="region of interest" description="Disordered" evidence="1">
    <location>
        <begin position="497"/>
        <end position="517"/>
    </location>
</feature>
<name>A0A7J7K554_BUGNE</name>
<keyword evidence="4" id="KW-1185">Reference proteome</keyword>
<dbReference type="InterPro" id="IPR033304">
    <property type="entry name" value="DLEC1"/>
</dbReference>
<reference evidence="3" key="1">
    <citation type="submission" date="2020-06" db="EMBL/GenBank/DDBJ databases">
        <title>Draft genome of Bugula neritina, a colonial animal packing powerful symbionts and potential medicines.</title>
        <authorList>
            <person name="Rayko M."/>
        </authorList>
    </citation>
    <scope>NUCLEOTIDE SEQUENCE [LARGE SCALE GENOMIC DNA]</scope>
    <source>
        <strain evidence="3">Kwan_BN1</strain>
    </source>
</reference>
<dbReference type="PANTHER" id="PTHR46348">
    <property type="entry name" value="DELETED IN LUNG AND ESOPHAGEAL CANCER PROTEIN 1"/>
    <property type="match status" value="1"/>
</dbReference>
<evidence type="ECO:0000256" key="1">
    <source>
        <dbReference type="SAM" id="MobiDB-lite"/>
    </source>
</evidence>
<organism evidence="3 4">
    <name type="scientific">Bugula neritina</name>
    <name type="common">Brown bryozoan</name>
    <name type="synonym">Sertularia neritina</name>
    <dbReference type="NCBI Taxonomy" id="10212"/>
    <lineage>
        <taxon>Eukaryota</taxon>
        <taxon>Metazoa</taxon>
        <taxon>Spiralia</taxon>
        <taxon>Lophotrochozoa</taxon>
        <taxon>Bryozoa</taxon>
        <taxon>Gymnolaemata</taxon>
        <taxon>Cheilostomatida</taxon>
        <taxon>Flustrina</taxon>
        <taxon>Buguloidea</taxon>
        <taxon>Bugulidae</taxon>
        <taxon>Bugula</taxon>
    </lineage>
</organism>
<dbReference type="GO" id="GO:0008285">
    <property type="term" value="P:negative regulation of cell population proliferation"/>
    <property type="evidence" value="ECO:0007669"/>
    <property type="project" value="InterPro"/>
</dbReference>
<dbReference type="EMBL" id="VXIV02001484">
    <property type="protein sequence ID" value="KAF6032738.1"/>
    <property type="molecule type" value="Genomic_DNA"/>
</dbReference>
<proteinExistence type="predicted"/>
<dbReference type="GO" id="GO:0015631">
    <property type="term" value="F:tubulin binding"/>
    <property type="evidence" value="ECO:0007669"/>
    <property type="project" value="TreeGrafter"/>
</dbReference>
<dbReference type="Proteomes" id="UP000593567">
    <property type="component" value="Unassembled WGS sequence"/>
</dbReference>
<evidence type="ECO:0000313" key="3">
    <source>
        <dbReference type="EMBL" id="KAF6032738.1"/>
    </source>
</evidence>
<evidence type="ECO:0000313" key="4">
    <source>
        <dbReference type="Proteomes" id="UP000593567"/>
    </source>
</evidence>
<dbReference type="Gene3D" id="2.60.40.10">
    <property type="entry name" value="Immunoglobulins"/>
    <property type="match status" value="3"/>
</dbReference>
<feature type="compositionally biased region" description="Polar residues" evidence="1">
    <location>
        <begin position="777"/>
        <end position="787"/>
    </location>
</feature>
<dbReference type="AlphaFoldDB" id="A0A7J7K554"/>
<sequence length="1022" mass="111836">MTGRNLAFIFYSFNQSSIKNAKQNGKKTWTEQLAVEAREQDKAALAKLQSRTNYLKNPRHDVSQVQLLTVADKIQAKEVNIKQPPASAKPVSQVQVFLASPSVITFTNYQVGQVYEATLVLKNISASLRPVRVLPTSTNFFSVGLGQFPGEQGLVASGMSAQFKVRFMPDSLGEYSDEIHVQSQSAEPLIVKVIAKRPPPVLTRKGQLAGAEFVAVDGGTSEKQAGELYDATSQKLIKFEDLNPFTYTQKSLIISNSTNVALPFEWMVVKPHITSGKDIPEVGEDESSVDTTALSRTLDVESPFSIEPQNGVLEPSGIASFMLTFAPPEARPSMMADMELSITGCAVGKMHEIVWCHVKNLAEPIALHVDFEVKGPEVYIGEPDINFGLVRLGTAVTTTLTLHNESQMPASFEITEKLPANQPKTGYVKDLILPCYISGMDEPLLLSITAKLEGVQIAYAIQDSPNIRNFDESKANTASVDFGTVSVQGSATMNHYAAKLPTPPANKTRRTDRKHEPKKALLQRTLNIADPNSKSKERAAIELQQQLLKTNKGVAIVPTPSKGYLGPYEELVVDLALYSDMWGTYEDDITLYIRDHGSFNIPVTAHVTGIPLQFHMAAVTKEPSLRFGTLASNAKSVTRTVRINNNGPVGSCSYSIYYGASHLYTLNTCLFAYSFKTPSHVLHVYTQTCYLLDTRVDWQMFNVLPGDQQLIDFVVSYGEPFPKRDADGNVARTPTPPAPPSSRAPTEYIPNTPDSTLAPSAKSPSASPSPTPRPDSQTSVVEKTPSSDPMIKVMLRKHGGHEACDTCTRQGFIKVTFNPESADPMGESCNSYILGYLNPASDCLGLEGLVSRVSGYHMEEMKLNLAGCIEPALLKNEFMDDEGLRFRGVASDLLRDGVTTPKAYYCISNGTKLTNLTEALLSFKIDVSHPFLFTKSNPPVGEDNLISLKPNASAEIYIDFCVSPDQIALVAKHEEDVEGALGQKPVVVVKKDSERQIHFNQSLKVLFTSGAIQVCNVCVYLL</sequence>
<dbReference type="PANTHER" id="PTHR46348:SF1">
    <property type="entry name" value="DELETED IN LUNG AND ESOPHAGEAL CANCER PROTEIN 1"/>
    <property type="match status" value="1"/>
</dbReference>
<dbReference type="InterPro" id="IPR059041">
    <property type="entry name" value="Ig_DLEC1_1"/>
</dbReference>
<protein>
    <submittedName>
        <fullName evidence="3">DLEC1</fullName>
    </submittedName>
</protein>
<feature type="domain" description="Deleted in lung and esophageal cancer protein 1 Ig-like" evidence="2">
    <location>
        <begin position="97"/>
        <end position="196"/>
    </location>
</feature>
<gene>
    <name evidence="3" type="ORF">EB796_008956</name>
</gene>
<dbReference type="OrthoDB" id="2115465at2759"/>
<dbReference type="InterPro" id="IPR013783">
    <property type="entry name" value="Ig-like_fold"/>
</dbReference>
<comment type="caution">
    <text evidence="3">The sequence shown here is derived from an EMBL/GenBank/DDBJ whole genome shotgun (WGS) entry which is preliminary data.</text>
</comment>